<name>A0ABV9NEZ4_9GAMM</name>
<dbReference type="InterPro" id="IPR029021">
    <property type="entry name" value="Prot-tyrosine_phosphatase-like"/>
</dbReference>
<dbReference type="EMBL" id="JBHSGG010000002">
    <property type="protein sequence ID" value="MFC4726927.1"/>
    <property type="molecule type" value="Genomic_DNA"/>
</dbReference>
<dbReference type="PROSITE" id="PS00383">
    <property type="entry name" value="TYR_PHOSPHATASE_1"/>
    <property type="match status" value="1"/>
</dbReference>
<evidence type="ECO:0000313" key="2">
    <source>
        <dbReference type="EMBL" id="MFC4726927.1"/>
    </source>
</evidence>
<gene>
    <name evidence="2" type="ORF">ACFO3Q_01880</name>
</gene>
<feature type="compositionally biased region" description="Pro residues" evidence="1">
    <location>
        <begin position="144"/>
        <end position="156"/>
    </location>
</feature>
<protein>
    <recommendedName>
        <fullName evidence="4">Tyrosine specific protein phosphatases domain-containing protein</fullName>
    </recommendedName>
</protein>
<proteinExistence type="predicted"/>
<keyword evidence="3" id="KW-1185">Reference proteome</keyword>
<dbReference type="Proteomes" id="UP001595892">
    <property type="component" value="Unassembled WGS sequence"/>
</dbReference>
<evidence type="ECO:0000313" key="3">
    <source>
        <dbReference type="Proteomes" id="UP001595892"/>
    </source>
</evidence>
<feature type="region of interest" description="Disordered" evidence="1">
    <location>
        <begin position="118"/>
        <end position="162"/>
    </location>
</feature>
<reference evidence="3" key="1">
    <citation type="journal article" date="2019" name="Int. J. Syst. Evol. Microbiol.">
        <title>The Global Catalogue of Microorganisms (GCM) 10K type strain sequencing project: providing services to taxonomists for standard genome sequencing and annotation.</title>
        <authorList>
            <consortium name="The Broad Institute Genomics Platform"/>
            <consortium name="The Broad Institute Genome Sequencing Center for Infectious Disease"/>
            <person name="Wu L."/>
            <person name="Ma J."/>
        </authorList>
    </citation>
    <scope>NUCLEOTIDE SEQUENCE [LARGE SCALE GENOMIC DNA]</scope>
    <source>
        <strain evidence="3">CGMCC 1.13574</strain>
    </source>
</reference>
<dbReference type="RefSeq" id="WP_377002893.1">
    <property type="nucleotide sequence ID" value="NZ_JBHSGG010000002.1"/>
</dbReference>
<sequence length="183" mass="20325">MPRFIAAADRLHSLLATSNTVTLHCVNGKSRTACALLVFLIRHHAVAYAEAATFVTAMQAERRAHEPGFSFDLARQGTTGSYAQWIEAWWRAGRLAVTDANRIHADAWVSVGQRDNKTVYTVQPPPDPLARAPRKRRRSEVEPDPPPSPPRPPPRLRGPTQVDARTVAEGQAWLARMGRNPRP</sequence>
<evidence type="ECO:0008006" key="4">
    <source>
        <dbReference type="Google" id="ProtNLM"/>
    </source>
</evidence>
<comment type="caution">
    <text evidence="2">The sequence shown here is derived from an EMBL/GenBank/DDBJ whole genome shotgun (WGS) entry which is preliminary data.</text>
</comment>
<organism evidence="2 3">
    <name type="scientific">Coralloluteibacterium thermophilum</name>
    <dbReference type="NCBI Taxonomy" id="2707049"/>
    <lineage>
        <taxon>Bacteria</taxon>
        <taxon>Pseudomonadati</taxon>
        <taxon>Pseudomonadota</taxon>
        <taxon>Gammaproteobacteria</taxon>
        <taxon>Lysobacterales</taxon>
        <taxon>Lysobacteraceae</taxon>
        <taxon>Coralloluteibacterium</taxon>
    </lineage>
</organism>
<dbReference type="InterPro" id="IPR016130">
    <property type="entry name" value="Tyr_Pase_AS"/>
</dbReference>
<accession>A0ABV9NEZ4</accession>
<dbReference type="Gene3D" id="3.90.190.10">
    <property type="entry name" value="Protein tyrosine phosphatase superfamily"/>
    <property type="match status" value="1"/>
</dbReference>
<evidence type="ECO:0000256" key="1">
    <source>
        <dbReference type="SAM" id="MobiDB-lite"/>
    </source>
</evidence>
<dbReference type="SUPFAM" id="SSF52799">
    <property type="entry name" value="(Phosphotyrosine protein) phosphatases II"/>
    <property type="match status" value="1"/>
</dbReference>